<proteinExistence type="predicted"/>
<evidence type="ECO:0000256" key="1">
    <source>
        <dbReference type="SAM" id="MobiDB-lite"/>
    </source>
</evidence>
<reference evidence="2" key="1">
    <citation type="journal article" date="2008" name="Nature">
        <title>The amphioxus genome and the evolution of the chordate karyotype.</title>
        <authorList>
            <consortium name="US DOE Joint Genome Institute (JGI-PGF)"/>
            <person name="Putnam N.H."/>
            <person name="Butts T."/>
            <person name="Ferrier D.E.K."/>
            <person name="Furlong R.F."/>
            <person name="Hellsten U."/>
            <person name="Kawashima T."/>
            <person name="Robinson-Rechavi M."/>
            <person name="Shoguchi E."/>
            <person name="Terry A."/>
            <person name="Yu J.-K."/>
            <person name="Benito-Gutierrez E.L."/>
            <person name="Dubchak I."/>
            <person name="Garcia-Fernandez J."/>
            <person name="Gibson-Brown J.J."/>
            <person name="Grigoriev I.V."/>
            <person name="Horton A.C."/>
            <person name="de Jong P.J."/>
            <person name="Jurka J."/>
            <person name="Kapitonov V.V."/>
            <person name="Kohara Y."/>
            <person name="Kuroki Y."/>
            <person name="Lindquist E."/>
            <person name="Lucas S."/>
            <person name="Osoegawa K."/>
            <person name="Pennacchio L.A."/>
            <person name="Salamov A.A."/>
            <person name="Satou Y."/>
            <person name="Sauka-Spengler T."/>
            <person name="Schmutz J."/>
            <person name="Shin-I T."/>
            <person name="Toyoda A."/>
            <person name="Bronner-Fraser M."/>
            <person name="Fujiyama A."/>
            <person name="Holland L.Z."/>
            <person name="Holland P.W.H."/>
            <person name="Satoh N."/>
            <person name="Rokhsar D.S."/>
        </authorList>
    </citation>
    <scope>NUCLEOTIDE SEQUENCE [LARGE SCALE GENOMIC DNA]</scope>
    <source>
        <strain evidence="2">S238N-H82</strain>
        <tissue evidence="2">Testes</tissue>
    </source>
</reference>
<name>C3Z2G2_BRAFL</name>
<dbReference type="InParanoid" id="C3Z2G2"/>
<dbReference type="AlphaFoldDB" id="C3Z2G2"/>
<protein>
    <submittedName>
        <fullName evidence="2">Uncharacterized protein</fullName>
    </submittedName>
</protein>
<dbReference type="EMBL" id="GG666574">
    <property type="protein sequence ID" value="EEN53213.1"/>
    <property type="molecule type" value="Genomic_DNA"/>
</dbReference>
<accession>C3Z2G2</accession>
<gene>
    <name evidence="2" type="ORF">BRAFLDRAFT_66327</name>
</gene>
<evidence type="ECO:0000313" key="2">
    <source>
        <dbReference type="EMBL" id="EEN53213.1"/>
    </source>
</evidence>
<sequence length="383" mass="40666">MAAVGTRKAQSAGGPDGSAEVEPGRAAAGSEPRLGLKNLVKRLPIVRSFDVLSGGDRKNGKDKKGLSQQIEQLRTSGKASANSQKAGFQRMNAELEERASVDARVSSTEACASEVSLVVELRRAVSSLYDIQSTDAMSENTDRSSLATALDSRSVNADTVSILNEELQYVWSDWALQKSKSVPCRNDDLQYVWFEGAPQNDSETTSLDSFVTALSENMATAAWLVGFLGIAVLVTVTTAQNTTEASTGASDDANTTATADTAGDFQCYVCDGAAAGSSSGCGRTVNSSVQTAGCSGHCMTRRTGAVGAHVWTRSCEEECEETCLQAPPAETWFEDEEDSCYYWQDNDNSADNGNDEGDVDILADEGISLINNGIVHLCRVISD</sequence>
<feature type="region of interest" description="Disordered" evidence="1">
    <location>
        <begin position="1"/>
        <end position="33"/>
    </location>
</feature>
<organism>
    <name type="scientific">Branchiostoma floridae</name>
    <name type="common">Florida lancelet</name>
    <name type="synonym">Amphioxus</name>
    <dbReference type="NCBI Taxonomy" id="7739"/>
    <lineage>
        <taxon>Eukaryota</taxon>
        <taxon>Metazoa</taxon>
        <taxon>Chordata</taxon>
        <taxon>Cephalochordata</taxon>
        <taxon>Leptocardii</taxon>
        <taxon>Amphioxiformes</taxon>
        <taxon>Branchiostomatidae</taxon>
        <taxon>Branchiostoma</taxon>
    </lineage>
</organism>